<reference evidence="2" key="1">
    <citation type="journal article" date="2022" name="Mol. Ecol. Resour.">
        <title>The genomes of chicory, endive, great burdock and yacon provide insights into Asteraceae palaeo-polyploidization history and plant inulin production.</title>
        <authorList>
            <person name="Fan W."/>
            <person name="Wang S."/>
            <person name="Wang H."/>
            <person name="Wang A."/>
            <person name="Jiang F."/>
            <person name="Liu H."/>
            <person name="Zhao H."/>
            <person name="Xu D."/>
            <person name="Zhang Y."/>
        </authorList>
    </citation>
    <scope>NUCLEOTIDE SEQUENCE [LARGE SCALE GENOMIC DNA]</scope>
    <source>
        <strain evidence="2">cv. Niubang</strain>
    </source>
</reference>
<evidence type="ECO:0000313" key="2">
    <source>
        <dbReference type="Proteomes" id="UP001055879"/>
    </source>
</evidence>
<accession>A0ACB8ZZ87</accession>
<dbReference type="EMBL" id="CM042055">
    <property type="protein sequence ID" value="KAI3702882.1"/>
    <property type="molecule type" value="Genomic_DNA"/>
</dbReference>
<organism evidence="1 2">
    <name type="scientific">Arctium lappa</name>
    <name type="common">Greater burdock</name>
    <name type="synonym">Lappa major</name>
    <dbReference type="NCBI Taxonomy" id="4217"/>
    <lineage>
        <taxon>Eukaryota</taxon>
        <taxon>Viridiplantae</taxon>
        <taxon>Streptophyta</taxon>
        <taxon>Embryophyta</taxon>
        <taxon>Tracheophyta</taxon>
        <taxon>Spermatophyta</taxon>
        <taxon>Magnoliopsida</taxon>
        <taxon>eudicotyledons</taxon>
        <taxon>Gunneridae</taxon>
        <taxon>Pentapetalae</taxon>
        <taxon>asterids</taxon>
        <taxon>campanulids</taxon>
        <taxon>Asterales</taxon>
        <taxon>Asteraceae</taxon>
        <taxon>Carduoideae</taxon>
        <taxon>Cardueae</taxon>
        <taxon>Arctiinae</taxon>
        <taxon>Arctium</taxon>
    </lineage>
</organism>
<evidence type="ECO:0000313" key="1">
    <source>
        <dbReference type="EMBL" id="KAI3702882.1"/>
    </source>
</evidence>
<protein>
    <submittedName>
        <fullName evidence="1">Uncharacterized protein</fullName>
    </submittedName>
</protein>
<keyword evidence="2" id="KW-1185">Reference proteome</keyword>
<reference evidence="1 2" key="2">
    <citation type="journal article" date="2022" name="Mol. Ecol. Resour.">
        <title>The genomes of chicory, endive, great burdock and yacon provide insights into Asteraceae paleo-polyploidization history and plant inulin production.</title>
        <authorList>
            <person name="Fan W."/>
            <person name="Wang S."/>
            <person name="Wang H."/>
            <person name="Wang A."/>
            <person name="Jiang F."/>
            <person name="Liu H."/>
            <person name="Zhao H."/>
            <person name="Xu D."/>
            <person name="Zhang Y."/>
        </authorList>
    </citation>
    <scope>NUCLEOTIDE SEQUENCE [LARGE SCALE GENOMIC DNA]</scope>
    <source>
        <strain evidence="2">cv. Niubang</strain>
    </source>
</reference>
<dbReference type="Proteomes" id="UP001055879">
    <property type="component" value="Linkage Group LG09"/>
</dbReference>
<proteinExistence type="predicted"/>
<sequence>MNDLLLIKATAMFINGNSELQSLVFFFFLGLFIVNSTSIHGEYIKRSDFPNGFLFGVSTSSYQIEGAYLEDGKSLNNWDAFALTPGNIRNGDNGFIANDHYHQYLKDIEIIQSLGVDAYRFSISWARVLPRGRFGEVNSNGVLFYNKILDNLLLRGIKPFVTIYHHDFPQELQDRYGSWLSPLMQEDYVHFAETCFKNFGDRVKHWTTINEPNLFTQMAYVNGKYPPARCSQPFGNCSAGNSDIEPLIVMHNLLLAHGKAVKLYRKDYQRDQGGSVGIVVDCLMYEPLTDNDLDQEAANRGLAFSIGWALDPLIFGDYPPEMRQYLGNQLPRFSNAERKFMADSIDYIAVNHYSTAYVKDCIHSSCSLTANRAINGFVDVTRERDGVQIGEPTGISMLPVVPRGIGEMIGYLKKRYHNKPMFITENGYSEPKEQEVQVQDIQQDVKRIEFHEMYLSSLAQAIRDGADVRGYFVWTLMDDFEWILGYSVRFGLYYIDRQTLARIPKLSARWYQDFLKNNTQAPAIRISDLVLKLADS</sequence>
<gene>
    <name evidence="1" type="ORF">L6452_28635</name>
</gene>
<name>A0ACB8ZZ87_ARCLA</name>
<comment type="caution">
    <text evidence="1">The sequence shown here is derived from an EMBL/GenBank/DDBJ whole genome shotgun (WGS) entry which is preliminary data.</text>
</comment>